<keyword evidence="1 5" id="KW-0723">Serine/threonine-protein kinase</keyword>
<comment type="function">
    <text evidence="5">Bifunctional serine/threonine kinase and phosphorylase involved in the regulation of the phosphoenolpyruvate synthase (PEPS) by catalyzing its phosphorylation/dephosphorylation.</text>
</comment>
<evidence type="ECO:0000313" key="6">
    <source>
        <dbReference type="EMBL" id="CCQ44110.1"/>
    </source>
</evidence>
<name>A0A024GW99_9MICC</name>
<sequence>MADVHRMDTVGADSSSAPTVFFLSDSTGITAETLGNTLLTQFPGRRLERRTIPFITSVQQAHEVVAVIDQLAAEGPRPIIFSTTVGNDIRAVLSQSRGHFFDLFGAHIGRLEQALDASASGQPGQAHGVGDAARYQSRMAAVEYAIEHDDGQSLRALERAELILIAPSRCGKTPTTMYLALQHGILAANFPLVEEDFASMSLPKPLQPFADKCFGLTSLPVRLSQIRQERRPGSDYASLGQCTFELRNAEDMYRVNQVPYVNSASMSVEEISATVLQRMQLHH</sequence>
<keyword evidence="2 5" id="KW-0808">Transferase</keyword>
<evidence type="ECO:0000313" key="7">
    <source>
        <dbReference type="Proteomes" id="UP000035722"/>
    </source>
</evidence>
<dbReference type="Proteomes" id="UP000035722">
    <property type="component" value="Unassembled WGS sequence"/>
</dbReference>
<dbReference type="STRING" id="861266.ARTSIC4J27_32"/>
<evidence type="ECO:0000256" key="1">
    <source>
        <dbReference type="ARBA" id="ARBA00022527"/>
    </source>
</evidence>
<dbReference type="EMBL" id="CAQI01000024">
    <property type="protein sequence ID" value="CCQ44110.1"/>
    <property type="molecule type" value="Genomic_DNA"/>
</dbReference>
<feature type="binding site" evidence="5">
    <location>
        <begin position="166"/>
        <end position="173"/>
    </location>
    <ligand>
        <name>ADP</name>
        <dbReference type="ChEBI" id="CHEBI:456216"/>
    </ligand>
</feature>
<dbReference type="HAMAP" id="MF_01062">
    <property type="entry name" value="PSRP"/>
    <property type="match status" value="1"/>
</dbReference>
<dbReference type="NCBIfam" id="NF003742">
    <property type="entry name" value="PRK05339.1"/>
    <property type="match status" value="1"/>
</dbReference>
<reference evidence="7" key="1">
    <citation type="journal article" date="2014" name="Genome Announc.">
        <title>Genome Sequence of Arthrobacter siccitolerans 4J27, a Xeroprotectant-Producing Desiccation-Tolerant Microorganism.</title>
        <authorList>
            <person name="Manzanera M."/>
            <person name="Santa-Cruz-Calvo L."/>
            <person name="Vilchez J.I."/>
            <person name="Garcia-Fontana C."/>
            <person name="Silva-Castro G.A."/>
            <person name="Calvo C."/>
            <person name="Gonzalez-Lopez J."/>
        </authorList>
    </citation>
    <scope>NUCLEOTIDE SEQUENCE [LARGE SCALE GENOMIC DNA]</scope>
    <source>
        <strain evidence="7">4J27</strain>
    </source>
</reference>
<dbReference type="EC" id="2.7.4.28" evidence="5"/>
<dbReference type="GO" id="GO:0004674">
    <property type="term" value="F:protein serine/threonine kinase activity"/>
    <property type="evidence" value="ECO:0007669"/>
    <property type="project" value="UniProtKB-UniRule"/>
</dbReference>
<comment type="similarity">
    <text evidence="5">Belongs to the pyruvate, phosphate/water dikinase regulatory protein family. PSRP subfamily.</text>
</comment>
<dbReference type="InterPro" id="IPR026530">
    <property type="entry name" value="PSRP"/>
</dbReference>
<evidence type="ECO:0000256" key="2">
    <source>
        <dbReference type="ARBA" id="ARBA00022679"/>
    </source>
</evidence>
<dbReference type="AlphaFoldDB" id="A0A024GW99"/>
<accession>A0A024GW99</accession>
<proteinExistence type="inferred from homology"/>
<dbReference type="EC" id="2.7.11.33" evidence="5"/>
<dbReference type="GO" id="GO:0043531">
    <property type="term" value="F:ADP binding"/>
    <property type="evidence" value="ECO:0007669"/>
    <property type="project" value="UniProtKB-UniRule"/>
</dbReference>
<organism evidence="6 7">
    <name type="scientific">Pseudarthrobacter siccitolerans</name>
    <dbReference type="NCBI Taxonomy" id="861266"/>
    <lineage>
        <taxon>Bacteria</taxon>
        <taxon>Bacillati</taxon>
        <taxon>Actinomycetota</taxon>
        <taxon>Actinomycetes</taxon>
        <taxon>Micrococcales</taxon>
        <taxon>Micrococcaceae</taxon>
        <taxon>Pseudarthrobacter</taxon>
    </lineage>
</organism>
<dbReference type="InterPro" id="IPR005177">
    <property type="entry name" value="Kinase-pyrophosphorylase"/>
</dbReference>
<dbReference type="PANTHER" id="PTHR31756">
    <property type="entry name" value="PYRUVATE, PHOSPHATE DIKINASE REGULATORY PROTEIN 1, CHLOROPLASTIC"/>
    <property type="match status" value="1"/>
</dbReference>
<evidence type="ECO:0000256" key="4">
    <source>
        <dbReference type="ARBA" id="ARBA00022777"/>
    </source>
</evidence>
<evidence type="ECO:0000256" key="5">
    <source>
        <dbReference type="HAMAP-Rule" id="MF_01062"/>
    </source>
</evidence>
<evidence type="ECO:0000256" key="3">
    <source>
        <dbReference type="ARBA" id="ARBA00022741"/>
    </source>
</evidence>
<gene>
    <name evidence="6" type="primary">ydiA</name>
    <name evidence="6" type="ORF">ARTSIC4J27_32</name>
</gene>
<dbReference type="GO" id="GO:0016776">
    <property type="term" value="F:phosphotransferase activity, phosphate group as acceptor"/>
    <property type="evidence" value="ECO:0007669"/>
    <property type="project" value="UniProtKB-UniRule"/>
</dbReference>
<comment type="catalytic activity">
    <reaction evidence="5">
        <text>[pyruvate, water dikinase]-phosphate + phosphate + H(+) = [pyruvate, water dikinase] + diphosphate</text>
        <dbReference type="Rhea" id="RHEA:48580"/>
        <dbReference type="Rhea" id="RHEA-COMP:11425"/>
        <dbReference type="Rhea" id="RHEA-COMP:11426"/>
        <dbReference type="ChEBI" id="CHEBI:15378"/>
        <dbReference type="ChEBI" id="CHEBI:33019"/>
        <dbReference type="ChEBI" id="CHEBI:43176"/>
        <dbReference type="ChEBI" id="CHEBI:43474"/>
        <dbReference type="ChEBI" id="CHEBI:68546"/>
        <dbReference type="EC" id="2.7.4.28"/>
    </reaction>
</comment>
<keyword evidence="7" id="KW-1185">Reference proteome</keyword>
<dbReference type="GO" id="GO:0005524">
    <property type="term" value="F:ATP binding"/>
    <property type="evidence" value="ECO:0007669"/>
    <property type="project" value="InterPro"/>
</dbReference>
<keyword evidence="3 5" id="KW-0547">Nucleotide-binding</keyword>
<dbReference type="Pfam" id="PF03618">
    <property type="entry name" value="Kinase-PPPase"/>
    <property type="match status" value="1"/>
</dbReference>
<protein>
    <recommendedName>
        <fullName evidence="5">Putative phosphoenolpyruvate synthase regulatory protein</fullName>
        <shortName evidence="5">PEP synthase regulatory protein</shortName>
        <shortName evidence="5">PSRP</shortName>
        <ecNumber evidence="5">2.7.11.33</ecNumber>
        <ecNumber evidence="5">2.7.4.28</ecNumber>
    </recommendedName>
    <alternativeName>
        <fullName evidence="5">Pyruvate, water dikinase regulatory protein</fullName>
    </alternativeName>
</protein>
<keyword evidence="4 5" id="KW-0418">Kinase</keyword>
<dbReference type="PANTHER" id="PTHR31756:SF3">
    <property type="entry name" value="PYRUVATE, PHOSPHATE DIKINASE REGULATORY PROTEIN 1, CHLOROPLASTIC"/>
    <property type="match status" value="1"/>
</dbReference>
<comment type="catalytic activity">
    <reaction evidence="5">
        <text>[pyruvate, water dikinase] + ADP = [pyruvate, water dikinase]-phosphate + AMP + H(+)</text>
        <dbReference type="Rhea" id="RHEA:46020"/>
        <dbReference type="Rhea" id="RHEA-COMP:11425"/>
        <dbReference type="Rhea" id="RHEA-COMP:11426"/>
        <dbReference type="ChEBI" id="CHEBI:15378"/>
        <dbReference type="ChEBI" id="CHEBI:43176"/>
        <dbReference type="ChEBI" id="CHEBI:68546"/>
        <dbReference type="ChEBI" id="CHEBI:456215"/>
        <dbReference type="ChEBI" id="CHEBI:456216"/>
        <dbReference type="EC" id="2.7.11.33"/>
    </reaction>
</comment>
<comment type="caution">
    <text evidence="6">The sequence shown here is derived from an EMBL/GenBank/DDBJ whole genome shotgun (WGS) entry which is preliminary data.</text>
</comment>